<keyword evidence="4 6" id="KW-1133">Transmembrane helix</keyword>
<dbReference type="GO" id="GO:0022857">
    <property type="term" value="F:transmembrane transporter activity"/>
    <property type="evidence" value="ECO:0007669"/>
    <property type="project" value="InterPro"/>
</dbReference>
<protein>
    <submittedName>
        <fullName evidence="7">Nucleoside ABC transporter membrane protein</fullName>
    </submittedName>
</protein>
<keyword evidence="5 6" id="KW-0472">Membrane</keyword>
<keyword evidence="8" id="KW-1185">Reference proteome</keyword>
<dbReference type="CDD" id="cd06580">
    <property type="entry name" value="TM_PBP1_transp_TpRbsC_like"/>
    <property type="match status" value="1"/>
</dbReference>
<keyword evidence="3 6" id="KW-0812">Transmembrane</keyword>
<feature type="transmembrane region" description="Helical" evidence="6">
    <location>
        <begin position="96"/>
        <end position="113"/>
    </location>
</feature>
<feature type="transmembrane region" description="Helical" evidence="6">
    <location>
        <begin position="119"/>
        <end position="140"/>
    </location>
</feature>
<gene>
    <name evidence="7" type="ORF">SAMN04488500_10188</name>
</gene>
<name>A0A1W1Y7X1_9FIRM</name>
<comment type="subcellular location">
    <subcellularLocation>
        <location evidence="1">Cell membrane</location>
        <topology evidence="1">Multi-pass membrane protein</topology>
    </subcellularLocation>
</comment>
<evidence type="ECO:0000256" key="1">
    <source>
        <dbReference type="ARBA" id="ARBA00004651"/>
    </source>
</evidence>
<accession>A0A1W1Y7X1</accession>
<feature type="transmembrane region" description="Helical" evidence="6">
    <location>
        <begin position="322"/>
        <end position="340"/>
    </location>
</feature>
<keyword evidence="2" id="KW-1003">Cell membrane</keyword>
<dbReference type="AlphaFoldDB" id="A0A1W1Y7X1"/>
<evidence type="ECO:0000256" key="3">
    <source>
        <dbReference type="ARBA" id="ARBA00022692"/>
    </source>
</evidence>
<reference evidence="7 8" key="1">
    <citation type="submission" date="2017-04" db="EMBL/GenBank/DDBJ databases">
        <authorList>
            <person name="Afonso C.L."/>
            <person name="Miller P.J."/>
            <person name="Scott M.A."/>
            <person name="Spackman E."/>
            <person name="Goraichik I."/>
            <person name="Dimitrov K.M."/>
            <person name="Suarez D.L."/>
            <person name="Swayne D.E."/>
        </authorList>
    </citation>
    <scope>NUCLEOTIDE SEQUENCE [LARGE SCALE GENOMIC DNA]</scope>
    <source>
        <strain evidence="7 8">DSM 5090</strain>
    </source>
</reference>
<evidence type="ECO:0000256" key="5">
    <source>
        <dbReference type="ARBA" id="ARBA00023136"/>
    </source>
</evidence>
<evidence type="ECO:0000256" key="6">
    <source>
        <dbReference type="SAM" id="Phobius"/>
    </source>
</evidence>
<feature type="transmembrane region" description="Helical" evidence="6">
    <location>
        <begin position="246"/>
        <end position="267"/>
    </location>
</feature>
<dbReference type="PANTHER" id="PTHR47089:SF1">
    <property type="entry name" value="GUANOSINE ABC TRANSPORTER PERMEASE PROTEIN NUPP"/>
    <property type="match status" value="1"/>
</dbReference>
<feature type="transmembrane region" description="Helical" evidence="6">
    <location>
        <begin position="298"/>
        <end position="316"/>
    </location>
</feature>
<evidence type="ECO:0000256" key="4">
    <source>
        <dbReference type="ARBA" id="ARBA00022989"/>
    </source>
</evidence>
<feature type="transmembrane region" description="Helical" evidence="6">
    <location>
        <begin position="149"/>
        <end position="167"/>
    </location>
</feature>
<dbReference type="STRING" id="112901.SAMN04488500_10188"/>
<dbReference type="PANTHER" id="PTHR47089">
    <property type="entry name" value="ABC TRANSPORTER, PERMEASE PROTEIN"/>
    <property type="match status" value="1"/>
</dbReference>
<dbReference type="Pfam" id="PF02653">
    <property type="entry name" value="BPD_transp_2"/>
    <property type="match status" value="1"/>
</dbReference>
<dbReference type="EMBL" id="FWXI01000001">
    <property type="protein sequence ID" value="SMC32253.1"/>
    <property type="molecule type" value="Genomic_DNA"/>
</dbReference>
<proteinExistence type="predicted"/>
<dbReference type="InterPro" id="IPR001851">
    <property type="entry name" value="ABC_transp_permease"/>
</dbReference>
<feature type="transmembrane region" description="Helical" evidence="6">
    <location>
        <begin position="65"/>
        <end position="84"/>
    </location>
</feature>
<feature type="transmembrane region" description="Helical" evidence="6">
    <location>
        <begin position="21"/>
        <end position="45"/>
    </location>
</feature>
<sequence>MFIDFVQQHIVKKCTGTSATVILAAVILSLLCGAVFIALAGANPLEAYYDMLKSTLGRYYGVGEVISKSIPLVLIAAGVAIGFYGGQTNLGGDGQFYLGAIAAVWTGLLFAELPWPLVFILSWIAACLAGGAWGAIAGVLKAYLNTSEIIVTIMLNYVSVLFVSFLVHGPLKEKGGFIPQTATLPEELHLPIILEATRAHAGILVALIALLTLWFVIHKTVLGYRIRAVGQGLAGARYAGIHCGRYITLSLFLSGALAGLAGAIEVFGIHHRVLEGISSDFGFTAVIVALLGRLKPLGILGSALLLSGLVVGANAMQVSQGVPVSVVLMLESMMVAFVLLGESYRQTAAK</sequence>
<dbReference type="Proteomes" id="UP000192738">
    <property type="component" value="Unassembled WGS sequence"/>
</dbReference>
<evidence type="ECO:0000313" key="8">
    <source>
        <dbReference type="Proteomes" id="UP000192738"/>
    </source>
</evidence>
<organism evidence="7 8">
    <name type="scientific">Sporomusa malonica</name>
    <dbReference type="NCBI Taxonomy" id="112901"/>
    <lineage>
        <taxon>Bacteria</taxon>
        <taxon>Bacillati</taxon>
        <taxon>Bacillota</taxon>
        <taxon>Negativicutes</taxon>
        <taxon>Selenomonadales</taxon>
        <taxon>Sporomusaceae</taxon>
        <taxon>Sporomusa</taxon>
    </lineage>
</organism>
<evidence type="ECO:0000313" key="7">
    <source>
        <dbReference type="EMBL" id="SMC32253.1"/>
    </source>
</evidence>
<dbReference type="GO" id="GO:0005886">
    <property type="term" value="C:plasma membrane"/>
    <property type="evidence" value="ECO:0007669"/>
    <property type="project" value="UniProtKB-SubCell"/>
</dbReference>
<evidence type="ECO:0000256" key="2">
    <source>
        <dbReference type="ARBA" id="ARBA00022475"/>
    </source>
</evidence>
<feature type="transmembrane region" description="Helical" evidence="6">
    <location>
        <begin position="199"/>
        <end position="217"/>
    </location>
</feature>